<name>A0A1G5MMN3_AFIMA</name>
<evidence type="ECO:0000256" key="7">
    <source>
        <dbReference type="ARBA" id="ARBA00023146"/>
    </source>
</evidence>
<dbReference type="PROSITE" id="PS00178">
    <property type="entry name" value="AA_TRNA_LIGASE_I"/>
    <property type="match status" value="1"/>
</dbReference>
<dbReference type="SUPFAM" id="SSF52374">
    <property type="entry name" value="Nucleotidylyl transferase"/>
    <property type="match status" value="1"/>
</dbReference>
<dbReference type="InterPro" id="IPR045462">
    <property type="entry name" value="aa-tRNA-synth_I_cd-bd"/>
</dbReference>
<organism evidence="11 12">
    <name type="scientific">Afifella marina DSM 2698</name>
    <dbReference type="NCBI Taxonomy" id="1120955"/>
    <lineage>
        <taxon>Bacteria</taxon>
        <taxon>Pseudomonadati</taxon>
        <taxon>Pseudomonadota</taxon>
        <taxon>Alphaproteobacteria</taxon>
        <taxon>Hyphomicrobiales</taxon>
        <taxon>Afifellaceae</taxon>
        <taxon>Afifella</taxon>
    </lineage>
</organism>
<dbReference type="InterPro" id="IPR020058">
    <property type="entry name" value="Glu/Gln-tRNA-synth_Ib_cat-dom"/>
</dbReference>
<comment type="similarity">
    <text evidence="1 8">Belongs to the class-I aminoacyl-tRNA synthetase family. Glutamate--tRNA ligase type 1 subfamily.</text>
</comment>
<dbReference type="STRING" id="1120955.SAMN03080610_00854"/>
<dbReference type="GO" id="GO:0005524">
    <property type="term" value="F:ATP binding"/>
    <property type="evidence" value="ECO:0007669"/>
    <property type="project" value="UniProtKB-UniRule"/>
</dbReference>
<comment type="catalytic activity">
    <reaction evidence="8">
        <text>tRNA(Glu) + L-glutamate + ATP = L-glutamyl-tRNA(Glu) + AMP + diphosphate</text>
        <dbReference type="Rhea" id="RHEA:23540"/>
        <dbReference type="Rhea" id="RHEA-COMP:9663"/>
        <dbReference type="Rhea" id="RHEA-COMP:9680"/>
        <dbReference type="ChEBI" id="CHEBI:29985"/>
        <dbReference type="ChEBI" id="CHEBI:30616"/>
        <dbReference type="ChEBI" id="CHEBI:33019"/>
        <dbReference type="ChEBI" id="CHEBI:78442"/>
        <dbReference type="ChEBI" id="CHEBI:78520"/>
        <dbReference type="ChEBI" id="CHEBI:456215"/>
        <dbReference type="EC" id="6.1.1.17"/>
    </reaction>
</comment>
<sequence length="463" mass="51411">MASPIVRFAPSPTGRIHAGNARTALYNWFFAQKQGGRFILRFDDTDEARSTREFADAIEEDLAWLGISPDRIERQSLRLASYEEAAAALKAAGLLYPCYETPEELERQRKRRLGRGLPPVYDRRALKLTEEERAALEAEGREPHWRFLLPNFSDDPFATVRTERSWDDVFRGPQSVDLASLSDPVLVRGDGSFLYTLPSVVDDRDMGVTHVLRGDDHVTNTGVQLALFEALQATPPAFGHHNLLQTEAGEGFSKRYESLSLAALRRDGIEAAALAAYASLIGTGQSVQPVNGLAELVELFDPTKVNRAPARFSVGELKNLNSRILAHLPYEAVAERLEEAGVRGGETFWHAVQGNIEKLADAAFWWRVVRDPIEPAIEPEDADFLRQAAELLPEEPFDETTWGTWTQAVKEKTGRRGKGLFLPLRRALTGATSGPELRELLPFLGRPNTLARLCAPCSGTETP</sequence>
<keyword evidence="3 8" id="KW-0436">Ligase</keyword>
<dbReference type="InterPro" id="IPR020751">
    <property type="entry name" value="aa-tRNA-synth_I_codon-bd_sub2"/>
</dbReference>
<keyword evidence="4 8" id="KW-0547">Nucleotide-binding</keyword>
<dbReference type="EMBL" id="FMVW01000001">
    <property type="protein sequence ID" value="SCZ25799.1"/>
    <property type="molecule type" value="Genomic_DNA"/>
</dbReference>
<proteinExistence type="inferred from homology"/>
<dbReference type="GO" id="GO:0005737">
    <property type="term" value="C:cytoplasm"/>
    <property type="evidence" value="ECO:0007669"/>
    <property type="project" value="UniProtKB-SubCell"/>
</dbReference>
<feature type="binding site" evidence="8">
    <location>
        <position position="254"/>
    </location>
    <ligand>
        <name>ATP</name>
        <dbReference type="ChEBI" id="CHEBI:30616"/>
    </ligand>
</feature>
<keyword evidence="6 8" id="KW-0648">Protein biosynthesis</keyword>
<evidence type="ECO:0000313" key="12">
    <source>
        <dbReference type="Proteomes" id="UP000199347"/>
    </source>
</evidence>
<dbReference type="InterPro" id="IPR001412">
    <property type="entry name" value="aa-tRNA-synth_I_CS"/>
</dbReference>
<evidence type="ECO:0000313" key="11">
    <source>
        <dbReference type="EMBL" id="SCZ25799.1"/>
    </source>
</evidence>
<dbReference type="InterPro" id="IPR000924">
    <property type="entry name" value="Glu/Gln-tRNA-synth"/>
</dbReference>
<evidence type="ECO:0000259" key="9">
    <source>
        <dbReference type="Pfam" id="PF00749"/>
    </source>
</evidence>
<dbReference type="OrthoDB" id="9807503at2"/>
<dbReference type="Gene3D" id="1.10.10.350">
    <property type="match status" value="1"/>
</dbReference>
<keyword evidence="5 8" id="KW-0067">ATP-binding</keyword>
<evidence type="ECO:0000259" key="10">
    <source>
        <dbReference type="Pfam" id="PF19269"/>
    </source>
</evidence>
<dbReference type="EC" id="6.1.1.17" evidence="8"/>
<feature type="short sequence motif" description="'HIGH' region" evidence="8">
    <location>
        <begin position="10"/>
        <end position="20"/>
    </location>
</feature>
<evidence type="ECO:0000256" key="2">
    <source>
        <dbReference type="ARBA" id="ARBA00022490"/>
    </source>
</evidence>
<dbReference type="PRINTS" id="PR00987">
    <property type="entry name" value="TRNASYNTHGLU"/>
</dbReference>
<dbReference type="Gene3D" id="3.40.50.620">
    <property type="entry name" value="HUPs"/>
    <property type="match status" value="1"/>
</dbReference>
<protein>
    <recommendedName>
        <fullName evidence="8">Glutamate--tRNA ligase</fullName>
        <ecNumber evidence="8">6.1.1.17</ecNumber>
    </recommendedName>
    <alternativeName>
        <fullName evidence="8">Glutamyl-tRNA synthetase</fullName>
        <shortName evidence="8">GluRS</shortName>
    </alternativeName>
</protein>
<dbReference type="Pfam" id="PF19269">
    <property type="entry name" value="Anticodon_2"/>
    <property type="match status" value="1"/>
</dbReference>
<evidence type="ECO:0000256" key="8">
    <source>
        <dbReference type="HAMAP-Rule" id="MF_00022"/>
    </source>
</evidence>
<dbReference type="GO" id="GO:0006424">
    <property type="term" value="P:glutamyl-tRNA aminoacylation"/>
    <property type="evidence" value="ECO:0007669"/>
    <property type="project" value="UniProtKB-UniRule"/>
</dbReference>
<reference evidence="11 12" key="1">
    <citation type="submission" date="2016-10" db="EMBL/GenBank/DDBJ databases">
        <authorList>
            <person name="de Groot N.N."/>
        </authorList>
    </citation>
    <scope>NUCLEOTIDE SEQUENCE [LARGE SCALE GENOMIC DNA]</scope>
    <source>
        <strain evidence="11 12">DSM 2698</strain>
    </source>
</reference>
<feature type="domain" description="Aminoacyl-tRNA synthetase class I anticodon-binding" evidence="10">
    <location>
        <begin position="377"/>
        <end position="453"/>
    </location>
</feature>
<dbReference type="PANTHER" id="PTHR43311">
    <property type="entry name" value="GLUTAMATE--TRNA LIGASE"/>
    <property type="match status" value="1"/>
</dbReference>
<dbReference type="HAMAP" id="MF_00022">
    <property type="entry name" value="Glu_tRNA_synth_type1"/>
    <property type="match status" value="1"/>
</dbReference>
<dbReference type="AlphaFoldDB" id="A0A1G5MMN3"/>
<accession>A0A1G5MMN3</accession>
<dbReference type="PANTHER" id="PTHR43311:SF2">
    <property type="entry name" value="GLUTAMATE--TRNA LIGASE, MITOCHONDRIAL-RELATED"/>
    <property type="match status" value="1"/>
</dbReference>
<dbReference type="SUPFAM" id="SSF48163">
    <property type="entry name" value="An anticodon-binding domain of class I aminoacyl-tRNA synthetases"/>
    <property type="match status" value="1"/>
</dbReference>
<feature type="short sequence motif" description="'KMSKS' region" evidence="8">
    <location>
        <begin position="251"/>
        <end position="255"/>
    </location>
</feature>
<gene>
    <name evidence="8" type="primary">gltX</name>
    <name evidence="11" type="ORF">SAMN03080610_00854</name>
</gene>
<keyword evidence="2 8" id="KW-0963">Cytoplasm</keyword>
<dbReference type="GO" id="GO:0000049">
    <property type="term" value="F:tRNA binding"/>
    <property type="evidence" value="ECO:0007669"/>
    <property type="project" value="InterPro"/>
</dbReference>
<dbReference type="Pfam" id="PF00749">
    <property type="entry name" value="tRNA-synt_1c"/>
    <property type="match status" value="1"/>
</dbReference>
<keyword evidence="7 8" id="KW-0030">Aminoacyl-tRNA synthetase</keyword>
<dbReference type="InterPro" id="IPR014729">
    <property type="entry name" value="Rossmann-like_a/b/a_fold"/>
</dbReference>
<keyword evidence="12" id="KW-1185">Reference proteome</keyword>
<evidence type="ECO:0000256" key="1">
    <source>
        <dbReference type="ARBA" id="ARBA00007894"/>
    </source>
</evidence>
<dbReference type="RefSeq" id="WP_092809805.1">
    <property type="nucleotide sequence ID" value="NZ_FMVW01000001.1"/>
</dbReference>
<evidence type="ECO:0000256" key="3">
    <source>
        <dbReference type="ARBA" id="ARBA00022598"/>
    </source>
</evidence>
<evidence type="ECO:0000256" key="4">
    <source>
        <dbReference type="ARBA" id="ARBA00022741"/>
    </source>
</evidence>
<feature type="domain" description="Glutamyl/glutaminyl-tRNA synthetase class Ib catalytic" evidence="9">
    <location>
        <begin position="6"/>
        <end position="312"/>
    </location>
</feature>
<comment type="subcellular location">
    <subcellularLocation>
        <location evidence="8">Cytoplasm</location>
    </subcellularLocation>
</comment>
<dbReference type="Proteomes" id="UP000199347">
    <property type="component" value="Unassembled WGS sequence"/>
</dbReference>
<dbReference type="GO" id="GO:0004818">
    <property type="term" value="F:glutamate-tRNA ligase activity"/>
    <property type="evidence" value="ECO:0007669"/>
    <property type="project" value="UniProtKB-UniRule"/>
</dbReference>
<evidence type="ECO:0000256" key="6">
    <source>
        <dbReference type="ARBA" id="ARBA00022917"/>
    </source>
</evidence>
<dbReference type="InterPro" id="IPR049940">
    <property type="entry name" value="GluQ/Sye"/>
</dbReference>
<comment type="subunit">
    <text evidence="8">Monomer.</text>
</comment>
<evidence type="ECO:0000256" key="5">
    <source>
        <dbReference type="ARBA" id="ARBA00022840"/>
    </source>
</evidence>
<comment type="caution">
    <text evidence="8">Lacks conserved residue(s) required for the propagation of feature annotation.</text>
</comment>
<dbReference type="InterPro" id="IPR008925">
    <property type="entry name" value="aa_tRNA-synth_I_cd-bd_sf"/>
</dbReference>
<dbReference type="InterPro" id="IPR004527">
    <property type="entry name" value="Glu-tRNA-ligase_bac/mito"/>
</dbReference>
<comment type="function">
    <text evidence="8">Catalyzes the attachment of glutamate to tRNA(Glu) in a two-step reaction: glutamate is first activated by ATP to form Glu-AMP and then transferred to the acceptor end of tRNA(Glu).</text>
</comment>